<proteinExistence type="predicted"/>
<organism evidence="1 2">
    <name type="scientific">Desulfamplus magnetovallimortis</name>
    <dbReference type="NCBI Taxonomy" id="1246637"/>
    <lineage>
        <taxon>Bacteria</taxon>
        <taxon>Pseudomonadati</taxon>
        <taxon>Thermodesulfobacteriota</taxon>
        <taxon>Desulfobacteria</taxon>
        <taxon>Desulfobacterales</taxon>
        <taxon>Desulfobacteraceae</taxon>
        <taxon>Desulfamplus</taxon>
    </lineage>
</organism>
<sequence length="50" mass="5987">MSILSLNHDDITQSNEIKSYFVEENSCRKVFSEIFHHLMPFVHLKHQQDI</sequence>
<evidence type="ECO:0000313" key="2">
    <source>
        <dbReference type="Proteomes" id="UP000191931"/>
    </source>
</evidence>
<dbReference type="Proteomes" id="UP000191931">
    <property type="component" value="Unassembled WGS sequence"/>
</dbReference>
<keyword evidence="2" id="KW-1185">Reference proteome</keyword>
<evidence type="ECO:0000313" key="1">
    <source>
        <dbReference type="EMBL" id="SLM27631.1"/>
    </source>
</evidence>
<dbReference type="EMBL" id="FWEV01000008">
    <property type="protein sequence ID" value="SLM27631.1"/>
    <property type="molecule type" value="Genomic_DNA"/>
</dbReference>
<dbReference type="AlphaFoldDB" id="A0A1W1H576"/>
<gene>
    <name evidence="1" type="ORF">MTBBW1_1050005</name>
</gene>
<accession>A0A1W1H576</accession>
<reference evidence="1 2" key="1">
    <citation type="submission" date="2017-03" db="EMBL/GenBank/DDBJ databases">
        <authorList>
            <person name="Afonso C.L."/>
            <person name="Miller P.J."/>
            <person name="Scott M.A."/>
            <person name="Spackman E."/>
            <person name="Goraichik I."/>
            <person name="Dimitrov K.M."/>
            <person name="Suarez D.L."/>
            <person name="Swayne D.E."/>
        </authorList>
    </citation>
    <scope>NUCLEOTIDE SEQUENCE [LARGE SCALE GENOMIC DNA]</scope>
    <source>
        <strain evidence="1">PRJEB14757</strain>
    </source>
</reference>
<name>A0A1W1H576_9BACT</name>
<protein>
    <submittedName>
        <fullName evidence="1">Uncharacterized protein</fullName>
    </submittedName>
</protein>